<evidence type="ECO:0000313" key="2">
    <source>
        <dbReference type="Proteomes" id="UP001160301"/>
    </source>
</evidence>
<reference evidence="1 2" key="1">
    <citation type="submission" date="2023-04" db="EMBL/GenBank/DDBJ databases">
        <title>The genome sequence of Polyangium sorediatum DSM14670.</title>
        <authorList>
            <person name="Zhang X."/>
        </authorList>
    </citation>
    <scope>NUCLEOTIDE SEQUENCE [LARGE SCALE GENOMIC DNA]</scope>
    <source>
        <strain evidence="1 2">DSM 14670</strain>
    </source>
</reference>
<gene>
    <name evidence="1" type="ORF">QHF89_38505</name>
</gene>
<keyword evidence="2" id="KW-1185">Reference proteome</keyword>
<evidence type="ECO:0008006" key="3">
    <source>
        <dbReference type="Google" id="ProtNLM"/>
    </source>
</evidence>
<organism evidence="1 2">
    <name type="scientific">Polyangium sorediatum</name>
    <dbReference type="NCBI Taxonomy" id="889274"/>
    <lineage>
        <taxon>Bacteria</taxon>
        <taxon>Pseudomonadati</taxon>
        <taxon>Myxococcota</taxon>
        <taxon>Polyangia</taxon>
        <taxon>Polyangiales</taxon>
        <taxon>Polyangiaceae</taxon>
        <taxon>Polyangium</taxon>
    </lineage>
</organism>
<comment type="caution">
    <text evidence="1">The sequence shown here is derived from an EMBL/GenBank/DDBJ whole genome shotgun (WGS) entry which is preliminary data.</text>
</comment>
<dbReference type="EMBL" id="JARZHI010000059">
    <property type="protein sequence ID" value="MDI1435458.1"/>
    <property type="molecule type" value="Genomic_DNA"/>
</dbReference>
<evidence type="ECO:0000313" key="1">
    <source>
        <dbReference type="EMBL" id="MDI1435458.1"/>
    </source>
</evidence>
<protein>
    <recommendedName>
        <fullName evidence="3">Transposase</fullName>
    </recommendedName>
</protein>
<proteinExistence type="predicted"/>
<dbReference type="Proteomes" id="UP001160301">
    <property type="component" value="Unassembled WGS sequence"/>
</dbReference>
<sequence>MGPAGAAHSSHEGHRYERHGPEETVLYRVVAEHWPSFRERVEAIGPFPRFVMRPIRQWVCSLPWGLRGLVGYAFVEKLLRSLRRTAAEPKFLRQAESGEEGAPLPSVSRWLLLVH</sequence>
<dbReference type="RefSeq" id="WP_136972249.1">
    <property type="nucleotide sequence ID" value="NZ_JARZHI010000059.1"/>
</dbReference>
<name>A0ABT6P4H9_9BACT</name>
<accession>A0ABT6P4H9</accession>